<reference evidence="2 3" key="1">
    <citation type="submission" date="2019-09" db="EMBL/GenBank/DDBJ databases">
        <title>Draft genome of the ectomycorrhizal ascomycete Sphaerosporella brunnea.</title>
        <authorList>
            <consortium name="DOE Joint Genome Institute"/>
            <person name="Benucci G.M."/>
            <person name="Marozzi G."/>
            <person name="Antonielli L."/>
            <person name="Sanchez S."/>
            <person name="Marco P."/>
            <person name="Wang X."/>
            <person name="Falini L.B."/>
            <person name="Barry K."/>
            <person name="Haridas S."/>
            <person name="Lipzen A."/>
            <person name="Labutti K."/>
            <person name="Grigoriev I.V."/>
            <person name="Murat C."/>
            <person name="Martin F."/>
            <person name="Albertini E."/>
            <person name="Donnini D."/>
            <person name="Bonito G."/>
        </authorList>
    </citation>
    <scope>NUCLEOTIDE SEQUENCE [LARGE SCALE GENOMIC DNA]</scope>
    <source>
        <strain evidence="2 3">Sb_GMNB300</strain>
    </source>
</reference>
<evidence type="ECO:0000313" key="2">
    <source>
        <dbReference type="EMBL" id="KAA8896352.1"/>
    </source>
</evidence>
<evidence type="ECO:0000313" key="3">
    <source>
        <dbReference type="Proteomes" id="UP000326924"/>
    </source>
</evidence>
<accession>A0A5J5EMS9</accession>
<dbReference type="EMBL" id="VXIS01000214">
    <property type="protein sequence ID" value="KAA8896352.1"/>
    <property type="molecule type" value="Genomic_DNA"/>
</dbReference>
<gene>
    <name evidence="2" type="ORF">FN846DRAFT_893336</name>
</gene>
<comment type="caution">
    <text evidence="2">The sequence shown here is derived from an EMBL/GenBank/DDBJ whole genome shotgun (WGS) entry which is preliminary data.</text>
</comment>
<feature type="region of interest" description="Disordered" evidence="1">
    <location>
        <begin position="1"/>
        <end position="41"/>
    </location>
</feature>
<dbReference type="InParanoid" id="A0A5J5EMS9"/>
<organism evidence="2 3">
    <name type="scientific">Sphaerosporella brunnea</name>
    <dbReference type="NCBI Taxonomy" id="1250544"/>
    <lineage>
        <taxon>Eukaryota</taxon>
        <taxon>Fungi</taxon>
        <taxon>Dikarya</taxon>
        <taxon>Ascomycota</taxon>
        <taxon>Pezizomycotina</taxon>
        <taxon>Pezizomycetes</taxon>
        <taxon>Pezizales</taxon>
        <taxon>Pyronemataceae</taxon>
        <taxon>Sphaerosporella</taxon>
    </lineage>
</organism>
<keyword evidence="3" id="KW-1185">Reference proteome</keyword>
<name>A0A5J5EMS9_9PEZI</name>
<dbReference type="Proteomes" id="UP000326924">
    <property type="component" value="Unassembled WGS sequence"/>
</dbReference>
<sequence length="123" mass="13575">MAASSGEAYGAIDSPTNRAKPAGNQQSAENRAMPPRESTQLFTDIESKQPIRVASRSPHRARICDRRIRQLNSHSASPEDINQVLHGRRCGSTLCAYIRRYPKSVPAGFCAPLLDVKRCLNVE</sequence>
<evidence type="ECO:0000256" key="1">
    <source>
        <dbReference type="SAM" id="MobiDB-lite"/>
    </source>
</evidence>
<dbReference type="AlphaFoldDB" id="A0A5J5EMS9"/>
<proteinExistence type="predicted"/>
<protein>
    <submittedName>
        <fullName evidence="2">Uncharacterized protein</fullName>
    </submittedName>
</protein>